<accession>A0A501PSQ8</accession>
<comment type="caution">
    <text evidence="2">The sequence shown here is derived from an EMBL/GenBank/DDBJ whole genome shotgun (WGS) entry which is preliminary data.</text>
</comment>
<proteinExistence type="predicted"/>
<reference evidence="3" key="1">
    <citation type="submission" date="2019-06" db="EMBL/GenBank/DDBJ databases">
        <title>The complete genome of Emcibacter congregatus ZYLT.</title>
        <authorList>
            <person name="Zhao Z."/>
        </authorList>
    </citation>
    <scope>NUCLEOTIDE SEQUENCE [LARGE SCALE GENOMIC DNA]</scope>
    <source>
        <strain evidence="3">MCCC 1A06723</strain>
    </source>
</reference>
<dbReference type="InterPro" id="IPR042047">
    <property type="entry name" value="SleB_dom1"/>
</dbReference>
<gene>
    <name evidence="2" type="ORF">FIV46_02635</name>
</gene>
<keyword evidence="3" id="KW-1185">Reference proteome</keyword>
<dbReference type="GO" id="GO:0016787">
    <property type="term" value="F:hydrolase activity"/>
    <property type="evidence" value="ECO:0007669"/>
    <property type="project" value="UniProtKB-KW"/>
</dbReference>
<evidence type="ECO:0000313" key="3">
    <source>
        <dbReference type="Proteomes" id="UP000319148"/>
    </source>
</evidence>
<dbReference type="Pfam" id="PF07486">
    <property type="entry name" value="Hydrolase_2"/>
    <property type="match status" value="1"/>
</dbReference>
<dbReference type="RefSeq" id="WP_139938244.1">
    <property type="nucleotide sequence ID" value="NZ_JBHSYP010000022.1"/>
</dbReference>
<dbReference type="Gene3D" id="6.20.240.60">
    <property type="match status" value="1"/>
</dbReference>
<dbReference type="Gene3D" id="1.10.10.2520">
    <property type="entry name" value="Cell wall hydrolase SleB, domain 1"/>
    <property type="match status" value="1"/>
</dbReference>
<feature type="domain" description="Cell wall hydrolase SleB" evidence="1">
    <location>
        <begin position="19"/>
        <end position="131"/>
    </location>
</feature>
<evidence type="ECO:0000259" key="1">
    <source>
        <dbReference type="Pfam" id="PF07486"/>
    </source>
</evidence>
<sequence length="135" mass="14796">MKMKDKDILARTLWGEARGEGRAGMEAVAAVIMNRYNASAWYSGPTIAAVARKKYQFSCWNPKDPNYDKLLSVDETDPLFALALEIADNAIAGKLADPTDGATHYFASYIAAPDWSYGAQQTAKIGKHLFYKGVA</sequence>
<dbReference type="InterPro" id="IPR011105">
    <property type="entry name" value="Cell_wall_hydrolase_SleB"/>
</dbReference>
<name>A0A501PSQ8_9PROT</name>
<dbReference type="EMBL" id="VFIY01000004">
    <property type="protein sequence ID" value="TPD62994.1"/>
    <property type="molecule type" value="Genomic_DNA"/>
</dbReference>
<dbReference type="OrthoDB" id="9785345at2"/>
<organism evidence="2 3">
    <name type="scientific">Emcibacter nanhaiensis</name>
    <dbReference type="NCBI Taxonomy" id="1505037"/>
    <lineage>
        <taxon>Bacteria</taxon>
        <taxon>Pseudomonadati</taxon>
        <taxon>Pseudomonadota</taxon>
        <taxon>Alphaproteobacteria</taxon>
        <taxon>Emcibacterales</taxon>
        <taxon>Emcibacteraceae</taxon>
        <taxon>Emcibacter</taxon>
    </lineage>
</organism>
<dbReference type="AlphaFoldDB" id="A0A501PSQ8"/>
<keyword evidence="2" id="KW-0378">Hydrolase</keyword>
<protein>
    <submittedName>
        <fullName evidence="2">Cell wall hydrolase</fullName>
    </submittedName>
</protein>
<evidence type="ECO:0000313" key="2">
    <source>
        <dbReference type="EMBL" id="TPD62994.1"/>
    </source>
</evidence>
<dbReference type="Proteomes" id="UP000319148">
    <property type="component" value="Unassembled WGS sequence"/>
</dbReference>